<dbReference type="Proteomes" id="UP001209570">
    <property type="component" value="Unassembled WGS sequence"/>
</dbReference>
<keyword evidence="2" id="KW-1185">Reference proteome</keyword>
<sequence length="100" mass="11483">MTQSPKACHTRVASAIIAPPVTLTRELEALHDFLQHQPLHASNDRELTQMMCMSEKELDAKIRELENWNFRLNLDEAHEIQVGNDMDILQGVAYTSPRDR</sequence>
<evidence type="ECO:0000313" key="1">
    <source>
        <dbReference type="EMBL" id="KAJ0406116.1"/>
    </source>
</evidence>
<comment type="caution">
    <text evidence="1">The sequence shown here is derived from an EMBL/GenBank/DDBJ whole genome shotgun (WGS) entry which is preliminary data.</text>
</comment>
<proteinExistence type="predicted"/>
<name>A0AAD5MFQ5_PYTIN</name>
<dbReference type="EMBL" id="JAKCXM010000036">
    <property type="protein sequence ID" value="KAJ0406116.1"/>
    <property type="molecule type" value="Genomic_DNA"/>
</dbReference>
<organism evidence="1 2">
    <name type="scientific">Pythium insidiosum</name>
    <name type="common">Pythiosis disease agent</name>
    <dbReference type="NCBI Taxonomy" id="114742"/>
    <lineage>
        <taxon>Eukaryota</taxon>
        <taxon>Sar</taxon>
        <taxon>Stramenopiles</taxon>
        <taxon>Oomycota</taxon>
        <taxon>Peronosporomycetes</taxon>
        <taxon>Pythiales</taxon>
        <taxon>Pythiaceae</taxon>
        <taxon>Pythium</taxon>
    </lineage>
</organism>
<dbReference type="InterPro" id="IPR018737">
    <property type="entry name" value="DREAM_LIN52"/>
</dbReference>
<protein>
    <submittedName>
        <fullName evidence="1">Uncharacterized protein</fullName>
    </submittedName>
</protein>
<reference evidence="1" key="1">
    <citation type="submission" date="2021-12" db="EMBL/GenBank/DDBJ databases">
        <title>Prjna785345.</title>
        <authorList>
            <person name="Rujirawat T."/>
            <person name="Krajaejun T."/>
        </authorList>
    </citation>
    <scope>NUCLEOTIDE SEQUENCE</scope>
    <source>
        <strain evidence="1">Pi057C3</strain>
    </source>
</reference>
<dbReference type="AlphaFoldDB" id="A0AAD5MFQ5"/>
<dbReference type="GO" id="GO:0006355">
    <property type="term" value="P:regulation of DNA-templated transcription"/>
    <property type="evidence" value="ECO:0007669"/>
    <property type="project" value="InterPro"/>
</dbReference>
<dbReference type="GO" id="GO:0070176">
    <property type="term" value="C:DRM complex"/>
    <property type="evidence" value="ECO:0007669"/>
    <property type="project" value="InterPro"/>
</dbReference>
<gene>
    <name evidence="1" type="ORF">P43SY_008367</name>
</gene>
<dbReference type="Pfam" id="PF10044">
    <property type="entry name" value="LIN52"/>
    <property type="match status" value="1"/>
</dbReference>
<evidence type="ECO:0000313" key="2">
    <source>
        <dbReference type="Proteomes" id="UP001209570"/>
    </source>
</evidence>
<accession>A0AAD5MFQ5</accession>